<accession>A0A2G2VS14</accession>
<feature type="domain" description="F-box associated beta-propeller type 1" evidence="1">
    <location>
        <begin position="46"/>
        <end position="124"/>
    </location>
</feature>
<reference evidence="3" key="2">
    <citation type="journal article" date="2017" name="J. Anim. Genet.">
        <title>Multiple reference genome sequences of hot pepper reveal the massive evolution of plant disease resistance genes by retroduplication.</title>
        <authorList>
            <person name="Kim S."/>
            <person name="Park J."/>
            <person name="Yeom S.-I."/>
            <person name="Kim Y.-M."/>
            <person name="Seo E."/>
            <person name="Kim K.-T."/>
            <person name="Kim M.-S."/>
            <person name="Lee J.M."/>
            <person name="Cheong K."/>
            <person name="Shin H.-S."/>
            <person name="Kim S.-B."/>
            <person name="Han K."/>
            <person name="Lee J."/>
            <person name="Park M."/>
            <person name="Lee H.-A."/>
            <person name="Lee H.-Y."/>
            <person name="Lee Y."/>
            <person name="Oh S."/>
            <person name="Lee J.H."/>
            <person name="Choi E."/>
            <person name="Choi E."/>
            <person name="Lee S.E."/>
            <person name="Jeon J."/>
            <person name="Kim H."/>
            <person name="Choi G."/>
            <person name="Song H."/>
            <person name="Lee J."/>
            <person name="Lee S.-C."/>
            <person name="Kwon J.-K."/>
            <person name="Lee H.-Y."/>
            <person name="Koo N."/>
            <person name="Hong Y."/>
            <person name="Kim R.W."/>
            <person name="Kang W.-H."/>
            <person name="Huh J.H."/>
            <person name="Kang B.-C."/>
            <person name="Yang T.-J."/>
            <person name="Lee Y.-H."/>
            <person name="Bennetzen J.L."/>
            <person name="Choi D."/>
        </authorList>
    </citation>
    <scope>NUCLEOTIDE SEQUENCE [LARGE SCALE GENOMIC DNA]</scope>
    <source>
        <strain evidence="3">cv. PBC81</strain>
    </source>
</reference>
<reference evidence="2 3" key="1">
    <citation type="journal article" date="2017" name="Genome Biol.">
        <title>New reference genome sequences of hot pepper reveal the massive evolution of plant disease-resistance genes by retroduplication.</title>
        <authorList>
            <person name="Kim S."/>
            <person name="Park J."/>
            <person name="Yeom S.I."/>
            <person name="Kim Y.M."/>
            <person name="Seo E."/>
            <person name="Kim K.T."/>
            <person name="Kim M.S."/>
            <person name="Lee J.M."/>
            <person name="Cheong K."/>
            <person name="Shin H.S."/>
            <person name="Kim S.B."/>
            <person name="Han K."/>
            <person name="Lee J."/>
            <person name="Park M."/>
            <person name="Lee H.A."/>
            <person name="Lee H.Y."/>
            <person name="Lee Y."/>
            <person name="Oh S."/>
            <person name="Lee J.H."/>
            <person name="Choi E."/>
            <person name="Choi E."/>
            <person name="Lee S.E."/>
            <person name="Jeon J."/>
            <person name="Kim H."/>
            <person name="Choi G."/>
            <person name="Song H."/>
            <person name="Lee J."/>
            <person name="Lee S.C."/>
            <person name="Kwon J.K."/>
            <person name="Lee H.Y."/>
            <person name="Koo N."/>
            <person name="Hong Y."/>
            <person name="Kim R.W."/>
            <person name="Kang W.H."/>
            <person name="Huh J.H."/>
            <person name="Kang B.C."/>
            <person name="Yang T.J."/>
            <person name="Lee Y.H."/>
            <person name="Bennetzen J.L."/>
            <person name="Choi D."/>
        </authorList>
    </citation>
    <scope>NUCLEOTIDE SEQUENCE [LARGE SCALE GENOMIC DNA]</scope>
    <source>
        <strain evidence="3">cv. PBC81</strain>
    </source>
</reference>
<gene>
    <name evidence="2" type="ORF">CQW23_23458</name>
</gene>
<keyword evidence="3" id="KW-1185">Reference proteome</keyword>
<name>A0A2G2VS14_CAPBA</name>
<evidence type="ECO:0000313" key="2">
    <source>
        <dbReference type="EMBL" id="PHT35758.1"/>
    </source>
</evidence>
<proteinExistence type="predicted"/>
<dbReference type="Proteomes" id="UP000224567">
    <property type="component" value="Unassembled WGS sequence"/>
</dbReference>
<protein>
    <recommendedName>
        <fullName evidence="1">F-box associated beta-propeller type 1 domain-containing protein</fullName>
    </recommendedName>
</protein>
<organism evidence="2 3">
    <name type="scientific">Capsicum baccatum</name>
    <name type="common">Peruvian pepper</name>
    <dbReference type="NCBI Taxonomy" id="33114"/>
    <lineage>
        <taxon>Eukaryota</taxon>
        <taxon>Viridiplantae</taxon>
        <taxon>Streptophyta</taxon>
        <taxon>Embryophyta</taxon>
        <taxon>Tracheophyta</taxon>
        <taxon>Spermatophyta</taxon>
        <taxon>Magnoliopsida</taxon>
        <taxon>eudicotyledons</taxon>
        <taxon>Gunneridae</taxon>
        <taxon>Pentapetalae</taxon>
        <taxon>asterids</taxon>
        <taxon>lamiids</taxon>
        <taxon>Solanales</taxon>
        <taxon>Solanaceae</taxon>
        <taxon>Solanoideae</taxon>
        <taxon>Capsiceae</taxon>
        <taxon>Capsicum</taxon>
    </lineage>
</organism>
<evidence type="ECO:0000259" key="1">
    <source>
        <dbReference type="Pfam" id="PF07734"/>
    </source>
</evidence>
<dbReference type="Pfam" id="PF07734">
    <property type="entry name" value="FBA_1"/>
    <property type="match status" value="1"/>
</dbReference>
<evidence type="ECO:0000313" key="3">
    <source>
        <dbReference type="Proteomes" id="UP000224567"/>
    </source>
</evidence>
<dbReference type="EMBL" id="MLFT02000010">
    <property type="protein sequence ID" value="PHT35758.1"/>
    <property type="molecule type" value="Genomic_DNA"/>
</dbReference>
<dbReference type="AlphaFoldDB" id="A0A2G2VS14"/>
<dbReference type="InterPro" id="IPR006527">
    <property type="entry name" value="F-box-assoc_dom_typ1"/>
</dbReference>
<comment type="caution">
    <text evidence="2">The sequence shown here is derived from an EMBL/GenBank/DDBJ whole genome shotgun (WGS) entry which is preliminary data.</text>
</comment>
<sequence>MAPFFVVLRVFHTDTPILATNLDCGLGRQVKDGSHVAREMISIIGHMAKAFLHGSAYWLARRANEIEYDDFIVSFNMTDYLFDEISLPRFRSNDCALTGSLVVFRDSLYLFANDSLEWWHIWMMGEGCSGKI</sequence>
<dbReference type="OrthoDB" id="5314306at2759"/>